<dbReference type="GO" id="GO:0004519">
    <property type="term" value="F:endonuclease activity"/>
    <property type="evidence" value="ECO:0007669"/>
    <property type="project" value="UniProtKB-KW"/>
</dbReference>
<dbReference type="OrthoDB" id="425619at2759"/>
<dbReference type="Proteomes" id="UP000663829">
    <property type="component" value="Unassembled WGS sequence"/>
</dbReference>
<evidence type="ECO:0000256" key="3">
    <source>
        <dbReference type="ARBA" id="ARBA00022722"/>
    </source>
</evidence>
<dbReference type="AlphaFoldDB" id="A0A815QW36"/>
<evidence type="ECO:0000313" key="8">
    <source>
        <dbReference type="EMBL" id="CAF1467734.1"/>
    </source>
</evidence>
<dbReference type="Pfam" id="PF17917">
    <property type="entry name" value="RT_RNaseH"/>
    <property type="match status" value="1"/>
</dbReference>
<keyword evidence="3" id="KW-0540">Nuclease</keyword>
<evidence type="ECO:0000313" key="9">
    <source>
        <dbReference type="EMBL" id="CAF4336425.1"/>
    </source>
</evidence>
<keyword evidence="1" id="KW-0808">Transferase</keyword>
<dbReference type="PANTHER" id="PTHR37984">
    <property type="entry name" value="PROTEIN CBG26694"/>
    <property type="match status" value="1"/>
</dbReference>
<dbReference type="CDD" id="cd09274">
    <property type="entry name" value="RNase_HI_RT_Ty3"/>
    <property type="match status" value="1"/>
</dbReference>
<reference evidence="8" key="1">
    <citation type="submission" date="2021-02" db="EMBL/GenBank/DDBJ databases">
        <authorList>
            <person name="Nowell W R."/>
        </authorList>
    </citation>
    <scope>NUCLEOTIDE SEQUENCE</scope>
</reference>
<dbReference type="PANTHER" id="PTHR37984:SF5">
    <property type="entry name" value="PROTEIN NYNRIN-LIKE"/>
    <property type="match status" value="1"/>
</dbReference>
<keyword evidence="5" id="KW-0378">Hydrolase</keyword>
<dbReference type="Proteomes" id="UP000681722">
    <property type="component" value="Unassembled WGS sequence"/>
</dbReference>
<dbReference type="EMBL" id="CAJNOQ010020384">
    <property type="protein sequence ID" value="CAF1467734.1"/>
    <property type="molecule type" value="Genomic_DNA"/>
</dbReference>
<keyword evidence="6" id="KW-0695">RNA-directed DNA polymerase</keyword>
<evidence type="ECO:0000256" key="1">
    <source>
        <dbReference type="ARBA" id="ARBA00022679"/>
    </source>
</evidence>
<evidence type="ECO:0000256" key="5">
    <source>
        <dbReference type="ARBA" id="ARBA00022801"/>
    </source>
</evidence>
<dbReference type="SUPFAM" id="SSF56672">
    <property type="entry name" value="DNA/RNA polymerases"/>
    <property type="match status" value="1"/>
</dbReference>
<proteinExistence type="predicted"/>
<dbReference type="InterPro" id="IPR050951">
    <property type="entry name" value="Retrovirus_Pol_polyprotein"/>
</dbReference>
<dbReference type="EMBL" id="CAJOBC010085850">
    <property type="protein sequence ID" value="CAF4336425.1"/>
    <property type="molecule type" value="Genomic_DNA"/>
</dbReference>
<dbReference type="GO" id="GO:0016787">
    <property type="term" value="F:hydrolase activity"/>
    <property type="evidence" value="ECO:0007669"/>
    <property type="project" value="UniProtKB-KW"/>
</dbReference>
<evidence type="ECO:0000256" key="4">
    <source>
        <dbReference type="ARBA" id="ARBA00022759"/>
    </source>
</evidence>
<keyword evidence="10" id="KW-1185">Reference proteome</keyword>
<name>A0A815QW36_9BILA</name>
<keyword evidence="2" id="KW-0548">Nucleotidyltransferase</keyword>
<dbReference type="InterPro" id="IPR041373">
    <property type="entry name" value="RT_RNaseH"/>
</dbReference>
<evidence type="ECO:0000259" key="7">
    <source>
        <dbReference type="Pfam" id="PF17917"/>
    </source>
</evidence>
<sequence>MITAERKYSPVERECLALVWCITKLRLYLYGQHFTLLTDHHPLCWLNKQTSKNGRLDRWALQLQDYEFSIKHVPGKHNCVADCLSRYPMSSPDDLVQQKLDEVCIITANP</sequence>
<accession>A0A815QW36</accession>
<evidence type="ECO:0000256" key="2">
    <source>
        <dbReference type="ARBA" id="ARBA00022695"/>
    </source>
</evidence>
<protein>
    <recommendedName>
        <fullName evidence="7">Reverse transcriptase RNase H-like domain-containing protein</fullName>
    </recommendedName>
</protein>
<evidence type="ECO:0000313" key="10">
    <source>
        <dbReference type="Proteomes" id="UP000663829"/>
    </source>
</evidence>
<comment type="caution">
    <text evidence="8">The sequence shown here is derived from an EMBL/GenBank/DDBJ whole genome shotgun (WGS) entry which is preliminary data.</text>
</comment>
<organism evidence="8 10">
    <name type="scientific">Didymodactylos carnosus</name>
    <dbReference type="NCBI Taxonomy" id="1234261"/>
    <lineage>
        <taxon>Eukaryota</taxon>
        <taxon>Metazoa</taxon>
        <taxon>Spiralia</taxon>
        <taxon>Gnathifera</taxon>
        <taxon>Rotifera</taxon>
        <taxon>Eurotatoria</taxon>
        <taxon>Bdelloidea</taxon>
        <taxon>Philodinida</taxon>
        <taxon>Philodinidae</taxon>
        <taxon>Didymodactylos</taxon>
    </lineage>
</organism>
<gene>
    <name evidence="8" type="ORF">GPM918_LOCUS35341</name>
    <name evidence="9" type="ORF">SRO942_LOCUS36060</name>
</gene>
<keyword evidence="4" id="KW-0255">Endonuclease</keyword>
<dbReference type="InterPro" id="IPR043502">
    <property type="entry name" value="DNA/RNA_pol_sf"/>
</dbReference>
<dbReference type="GO" id="GO:0003964">
    <property type="term" value="F:RNA-directed DNA polymerase activity"/>
    <property type="evidence" value="ECO:0007669"/>
    <property type="project" value="UniProtKB-KW"/>
</dbReference>
<evidence type="ECO:0000256" key="6">
    <source>
        <dbReference type="ARBA" id="ARBA00022918"/>
    </source>
</evidence>
<feature type="domain" description="Reverse transcriptase RNase H-like" evidence="7">
    <location>
        <begin position="3"/>
        <end position="66"/>
    </location>
</feature>